<dbReference type="Pfam" id="PF06067">
    <property type="entry name" value="DUF932"/>
    <property type="match status" value="1"/>
</dbReference>
<comment type="caution">
    <text evidence="1">The sequence shown here is derived from an EMBL/GenBank/DDBJ whole genome shotgun (WGS) entry which is preliminary data.</text>
</comment>
<sequence>MLKNEEMIRNYAPAAFATAPEEGRVSDRYQFLPTTQILELLQDEGWTAHSASQVRSRTWSKDHAKHLIRLRHSDLDMQKFNVGDSFPEMLLTNAHNGLGGYVLQGGIFRLVCSNGMVISDQDFGKIHIRHIGFKSQQVVDASRQLIQRSSQISDKINNWQEIQLSSRAKQDFFSDAAKLRWENPSDDLVKEVSSIRRQADVGDDLWRTFNVAQENLMRGGFRNGNTNRMVRAISNIQKDMKINAQLWDLASTYSETV</sequence>
<evidence type="ECO:0000313" key="2">
    <source>
        <dbReference type="Proteomes" id="UP000263517"/>
    </source>
</evidence>
<reference evidence="1 2" key="1">
    <citation type="journal article" date="2018" name="Nat. Biotechnol.">
        <title>A standardized bacterial taxonomy based on genome phylogeny substantially revises the tree of life.</title>
        <authorList>
            <person name="Parks D.H."/>
            <person name="Chuvochina M."/>
            <person name="Waite D.W."/>
            <person name="Rinke C."/>
            <person name="Skarshewski A."/>
            <person name="Chaumeil P.A."/>
            <person name="Hugenholtz P."/>
        </authorList>
    </citation>
    <scope>NUCLEOTIDE SEQUENCE [LARGE SCALE GENOMIC DNA]</scope>
    <source>
        <strain evidence="1">UBA11978</strain>
    </source>
</reference>
<protein>
    <recommendedName>
        <fullName evidence="3">DUF945 domain-containing protein</fullName>
    </recommendedName>
</protein>
<dbReference type="Proteomes" id="UP000263517">
    <property type="component" value="Unassembled WGS sequence"/>
</dbReference>
<organism evidence="1 2">
    <name type="scientific">Alteromonas australica</name>
    <dbReference type="NCBI Taxonomy" id="589873"/>
    <lineage>
        <taxon>Bacteria</taxon>
        <taxon>Pseudomonadati</taxon>
        <taxon>Pseudomonadota</taxon>
        <taxon>Gammaproteobacteria</taxon>
        <taxon>Alteromonadales</taxon>
        <taxon>Alteromonadaceae</taxon>
        <taxon>Alteromonas/Salinimonas group</taxon>
        <taxon>Alteromonas</taxon>
    </lineage>
</organism>
<dbReference type="InterPro" id="IPR026325">
    <property type="entry name" value="DUF932"/>
</dbReference>
<evidence type="ECO:0000313" key="1">
    <source>
        <dbReference type="EMBL" id="HAW76435.1"/>
    </source>
</evidence>
<accession>A0A350P568</accession>
<gene>
    <name evidence="1" type="ORF">DCW74_11965</name>
</gene>
<dbReference type="EMBL" id="DNAN01000428">
    <property type="protein sequence ID" value="HAW76435.1"/>
    <property type="molecule type" value="Genomic_DNA"/>
</dbReference>
<evidence type="ECO:0008006" key="3">
    <source>
        <dbReference type="Google" id="ProtNLM"/>
    </source>
</evidence>
<proteinExistence type="predicted"/>
<dbReference type="AlphaFoldDB" id="A0A350P568"/>
<name>A0A350P568_9ALTE</name>